<keyword evidence="2" id="KW-0472">Membrane</keyword>
<keyword evidence="4" id="KW-1185">Reference proteome</keyword>
<feature type="region of interest" description="Disordered" evidence="1">
    <location>
        <begin position="1"/>
        <end position="37"/>
    </location>
</feature>
<dbReference type="OrthoDB" id="10473785at2759"/>
<feature type="compositionally biased region" description="Polar residues" evidence="1">
    <location>
        <begin position="17"/>
        <end position="27"/>
    </location>
</feature>
<dbReference type="AlphaFoldDB" id="A0A6G1L7Q7"/>
<keyword evidence="2" id="KW-0812">Transmembrane</keyword>
<dbReference type="EMBL" id="ML995842">
    <property type="protein sequence ID" value="KAF2768599.1"/>
    <property type="molecule type" value="Genomic_DNA"/>
</dbReference>
<reference evidence="3" key="1">
    <citation type="journal article" date="2020" name="Stud. Mycol.">
        <title>101 Dothideomycetes genomes: a test case for predicting lifestyles and emergence of pathogens.</title>
        <authorList>
            <person name="Haridas S."/>
            <person name="Albert R."/>
            <person name="Binder M."/>
            <person name="Bloem J."/>
            <person name="Labutti K."/>
            <person name="Salamov A."/>
            <person name="Andreopoulos B."/>
            <person name="Baker S."/>
            <person name="Barry K."/>
            <person name="Bills G."/>
            <person name="Bluhm B."/>
            <person name="Cannon C."/>
            <person name="Castanera R."/>
            <person name="Culley D."/>
            <person name="Daum C."/>
            <person name="Ezra D."/>
            <person name="Gonzalez J."/>
            <person name="Henrissat B."/>
            <person name="Kuo A."/>
            <person name="Liang C."/>
            <person name="Lipzen A."/>
            <person name="Lutzoni F."/>
            <person name="Magnuson J."/>
            <person name="Mondo S."/>
            <person name="Nolan M."/>
            <person name="Ohm R."/>
            <person name="Pangilinan J."/>
            <person name="Park H.-J."/>
            <person name="Ramirez L."/>
            <person name="Alfaro M."/>
            <person name="Sun H."/>
            <person name="Tritt A."/>
            <person name="Yoshinaga Y."/>
            <person name="Zwiers L.-H."/>
            <person name="Turgeon B."/>
            <person name="Goodwin S."/>
            <person name="Spatafora J."/>
            <person name="Crous P."/>
            <person name="Grigoriev I."/>
        </authorList>
    </citation>
    <scope>NUCLEOTIDE SEQUENCE</scope>
    <source>
        <strain evidence="3">CBS 116005</strain>
    </source>
</reference>
<feature type="transmembrane region" description="Helical" evidence="2">
    <location>
        <begin position="137"/>
        <end position="160"/>
    </location>
</feature>
<proteinExistence type="predicted"/>
<name>A0A6G1L7Q7_9PEZI</name>
<feature type="region of interest" description="Disordered" evidence="1">
    <location>
        <begin position="178"/>
        <end position="210"/>
    </location>
</feature>
<evidence type="ECO:0000256" key="1">
    <source>
        <dbReference type="SAM" id="MobiDB-lite"/>
    </source>
</evidence>
<dbReference type="Proteomes" id="UP000799436">
    <property type="component" value="Unassembled WGS sequence"/>
</dbReference>
<evidence type="ECO:0000313" key="4">
    <source>
        <dbReference type="Proteomes" id="UP000799436"/>
    </source>
</evidence>
<gene>
    <name evidence="3" type="ORF">EJ03DRAFT_351966</name>
</gene>
<accession>A0A6G1L7Q7</accession>
<protein>
    <submittedName>
        <fullName evidence="3">Uncharacterized protein</fullName>
    </submittedName>
</protein>
<evidence type="ECO:0000256" key="2">
    <source>
        <dbReference type="SAM" id="Phobius"/>
    </source>
</evidence>
<feature type="compositionally biased region" description="Polar residues" evidence="1">
    <location>
        <begin position="192"/>
        <end position="203"/>
    </location>
</feature>
<sequence length="225" mass="24529">MTPYSRTSPISPPSPSNYDQNSMNSPPGSGGRAPKLANVDVPRTDYESATGQILPHYGYLSGGHPRVAANGQIPHFSDSLSRYTNLFQQELRGNDAARRPGPAYQFDAGVGHMPRTLRGGDYHRARSNWRQKRSKKWWTIMAGCAVLAAILIIMPVVFVVGRHKESDGRGDWVYPYPASSGSSSLSPAGTTILSKKSGSTSSDEVSRPLAVLHHSPTAYFRERST</sequence>
<feature type="compositionally biased region" description="Low complexity" evidence="1">
    <location>
        <begin position="178"/>
        <end position="191"/>
    </location>
</feature>
<evidence type="ECO:0000313" key="3">
    <source>
        <dbReference type="EMBL" id="KAF2768599.1"/>
    </source>
</evidence>
<organism evidence="3 4">
    <name type="scientific">Teratosphaeria nubilosa</name>
    <dbReference type="NCBI Taxonomy" id="161662"/>
    <lineage>
        <taxon>Eukaryota</taxon>
        <taxon>Fungi</taxon>
        <taxon>Dikarya</taxon>
        <taxon>Ascomycota</taxon>
        <taxon>Pezizomycotina</taxon>
        <taxon>Dothideomycetes</taxon>
        <taxon>Dothideomycetidae</taxon>
        <taxon>Mycosphaerellales</taxon>
        <taxon>Teratosphaeriaceae</taxon>
        <taxon>Teratosphaeria</taxon>
    </lineage>
</organism>
<keyword evidence="2" id="KW-1133">Transmembrane helix</keyword>